<feature type="region of interest" description="Disordered" evidence="1">
    <location>
        <begin position="147"/>
        <end position="187"/>
    </location>
</feature>
<dbReference type="PANTHER" id="PTHR37012">
    <property type="entry name" value="B-ZIP TRANSCRIPTION FACTOR (EUROFUNG)-RELATED"/>
    <property type="match status" value="1"/>
</dbReference>
<dbReference type="PANTHER" id="PTHR37012:SF2">
    <property type="entry name" value="BZIP DOMAIN-CONTAINING PROTEIN-RELATED"/>
    <property type="match status" value="1"/>
</dbReference>
<dbReference type="GeneID" id="34601857"/>
<name>A0A177F4G4_9EURO</name>
<comment type="caution">
    <text evidence="3">The sequence shown here is derived from an EMBL/GenBank/DDBJ whole genome shotgun (WGS) entry which is preliminary data.</text>
</comment>
<dbReference type="Gene3D" id="1.20.5.170">
    <property type="match status" value="1"/>
</dbReference>
<accession>A0A177F4G4</accession>
<evidence type="ECO:0000259" key="2">
    <source>
        <dbReference type="Pfam" id="PF00170"/>
    </source>
</evidence>
<feature type="region of interest" description="Disordered" evidence="1">
    <location>
        <begin position="50"/>
        <end position="95"/>
    </location>
</feature>
<dbReference type="GO" id="GO:0003700">
    <property type="term" value="F:DNA-binding transcription factor activity"/>
    <property type="evidence" value="ECO:0007669"/>
    <property type="project" value="InterPro"/>
</dbReference>
<dbReference type="Proteomes" id="UP000077002">
    <property type="component" value="Unassembled WGS sequence"/>
</dbReference>
<feature type="domain" description="BZIP" evidence="2">
    <location>
        <begin position="77"/>
        <end position="136"/>
    </location>
</feature>
<proteinExistence type="predicted"/>
<dbReference type="AlphaFoldDB" id="A0A177F4G4"/>
<dbReference type="EMBL" id="LVKK01000047">
    <property type="protein sequence ID" value="OAG39148.1"/>
    <property type="molecule type" value="Genomic_DNA"/>
</dbReference>
<sequence>MGIVGPASTQPSIDLILFLGQRSAYRFLNLRGAVSDKGLLFIKPTRIQPKEGIRQPMKSNTASPKPGSKDTSIEPGRERKRRQDRESQRMSRKRTKEYIEHLEALVHSLIGVNVDEKMASMRKQLDETFSENQRLRARLATVRRIAGEDEEQFTKPEDVSEKSALTPLSSADNTSGEHHHQSSNPEEQAAVVGVTPSDKTSQNIDILAPDSTIDVDRMSNYSSCAFNNSISNTASIANSLPELGFLSQGEIDNLFKSFLDLEGQQV</sequence>
<feature type="compositionally biased region" description="Basic and acidic residues" evidence="1">
    <location>
        <begin position="152"/>
        <end position="161"/>
    </location>
</feature>
<dbReference type="InterPro" id="IPR004827">
    <property type="entry name" value="bZIP"/>
</dbReference>
<reference evidence="3 4" key="1">
    <citation type="submission" date="2016-03" db="EMBL/GenBank/DDBJ databases">
        <title>Draft genome sequence of the Fonsecaea monophora CBS 269.37.</title>
        <authorList>
            <person name="Bombassaro A."/>
            <person name="Vinicius W.A."/>
            <person name="De Hoog S."/>
            <person name="Sun J."/>
            <person name="Souza E.M."/>
            <person name="Raittz R.T."/>
            <person name="Costa F."/>
            <person name="Leao A.C."/>
            <person name="Tadra-Sfeir M.Z."/>
            <person name="Baura V."/>
            <person name="Balsanelli E."/>
            <person name="Pedrosa F.O."/>
            <person name="Moreno L.F."/>
            <person name="Steffens M.B."/>
            <person name="Xi L."/>
            <person name="Bocca A.L."/>
            <person name="Felipe M.S."/>
            <person name="Teixeira M."/>
            <person name="Telles Filho F.Q."/>
            <person name="Azevedo C.M."/>
            <person name="Gomes R."/>
            <person name="Vicente V.A."/>
        </authorList>
    </citation>
    <scope>NUCLEOTIDE SEQUENCE [LARGE SCALE GENOMIC DNA]</scope>
    <source>
        <strain evidence="3 4">CBS 269.37</strain>
    </source>
</reference>
<evidence type="ECO:0000256" key="1">
    <source>
        <dbReference type="SAM" id="MobiDB-lite"/>
    </source>
</evidence>
<evidence type="ECO:0000313" key="3">
    <source>
        <dbReference type="EMBL" id="OAG39148.1"/>
    </source>
</evidence>
<protein>
    <recommendedName>
        <fullName evidence="2">BZIP domain-containing protein</fullName>
    </recommendedName>
</protein>
<gene>
    <name evidence="3" type="ORF">AYO21_06699</name>
</gene>
<dbReference type="CDD" id="cd14688">
    <property type="entry name" value="bZIP_YAP"/>
    <property type="match status" value="1"/>
</dbReference>
<organism evidence="3 4">
    <name type="scientific">Fonsecaea monophora</name>
    <dbReference type="NCBI Taxonomy" id="254056"/>
    <lineage>
        <taxon>Eukaryota</taxon>
        <taxon>Fungi</taxon>
        <taxon>Dikarya</taxon>
        <taxon>Ascomycota</taxon>
        <taxon>Pezizomycotina</taxon>
        <taxon>Eurotiomycetes</taxon>
        <taxon>Chaetothyriomycetidae</taxon>
        <taxon>Chaetothyriales</taxon>
        <taxon>Herpotrichiellaceae</taxon>
        <taxon>Fonsecaea</taxon>
    </lineage>
</organism>
<dbReference type="OrthoDB" id="644067at2759"/>
<feature type="compositionally biased region" description="Basic and acidic residues" evidence="1">
    <location>
        <begin position="67"/>
        <end position="89"/>
    </location>
</feature>
<dbReference type="RefSeq" id="XP_022511100.1">
    <property type="nucleotide sequence ID" value="XM_022656658.1"/>
</dbReference>
<keyword evidence="4" id="KW-1185">Reference proteome</keyword>
<evidence type="ECO:0000313" key="4">
    <source>
        <dbReference type="Proteomes" id="UP000077002"/>
    </source>
</evidence>
<dbReference type="Pfam" id="PF00170">
    <property type="entry name" value="bZIP_1"/>
    <property type="match status" value="1"/>
</dbReference>